<evidence type="ECO:0000256" key="4">
    <source>
        <dbReference type="RuleBase" id="RU003345"/>
    </source>
</evidence>
<dbReference type="PANTHER" id="PTHR43353:SF5">
    <property type="entry name" value="SUCCINATE-SEMIALDEHYDE DEHYDROGENASE, MITOCHONDRIAL"/>
    <property type="match status" value="1"/>
</dbReference>
<sequence>MLDSISKLTLKDPDLLRQANYIGGQWVQADSGKTVAVRNPATGEVVGHVPAMGKAETRRAIEASEAALPAWRKMLAKDRATLLRKLFDLMLANADDLATILTAEQGKPLTEAKGEIVYAASFIEWFAEEGKRVYGDIIPQNAPGRRILVTKEPIGVFAAITPWNFPSAMITRKAGPAWAAGCTGVIRPASQTPFSALALAVLAERAGIPAGVCNVITGPAGETGGELTSNPIVRKLTFTGSTEVGRVLLAQCAPTIKKTSMELGGNAPFLVFDDADLDAAVQGVMASKYRNTGQTCVCANRVLVQEGVYEAFAAKLKAAVEALKVGNGMEPGVTQGPLINADAVLKVEEHIADATKHGAKVLSGGKRHEKGGNFFQPTILTDVPHDALIFREETFGPVAPLFKFKTEEEGVKLANDSEFGLAAYFYARDVGRIFRVAEGIEAGIIGINEGIISTEVAPFGGVKQSGLGREGSKYGIEDYLEVKYLALGGI</sequence>
<evidence type="ECO:0000313" key="7">
    <source>
        <dbReference type="Proteomes" id="UP000766336"/>
    </source>
</evidence>
<dbReference type="InterPro" id="IPR016160">
    <property type="entry name" value="Ald_DH_CS_CYS"/>
</dbReference>
<dbReference type="Proteomes" id="UP000766336">
    <property type="component" value="Unassembled WGS sequence"/>
</dbReference>
<evidence type="ECO:0000256" key="3">
    <source>
        <dbReference type="PROSITE-ProRule" id="PRU10007"/>
    </source>
</evidence>
<keyword evidence="2 4" id="KW-0560">Oxidoreductase</keyword>
<dbReference type="PROSITE" id="PS00687">
    <property type="entry name" value="ALDEHYDE_DEHYDR_GLU"/>
    <property type="match status" value="1"/>
</dbReference>
<dbReference type="PROSITE" id="PS00070">
    <property type="entry name" value="ALDEHYDE_DEHYDR_CYS"/>
    <property type="match status" value="1"/>
</dbReference>
<dbReference type="InterPro" id="IPR010102">
    <property type="entry name" value="Succ_semiAld_DH"/>
</dbReference>
<evidence type="ECO:0000259" key="5">
    <source>
        <dbReference type="Pfam" id="PF00171"/>
    </source>
</evidence>
<dbReference type="Gene3D" id="3.40.605.10">
    <property type="entry name" value="Aldehyde Dehydrogenase, Chain A, domain 1"/>
    <property type="match status" value="1"/>
</dbReference>
<evidence type="ECO:0000256" key="1">
    <source>
        <dbReference type="ARBA" id="ARBA00009986"/>
    </source>
</evidence>
<comment type="caution">
    <text evidence="6">The sequence shown here is derived from an EMBL/GenBank/DDBJ whole genome shotgun (WGS) entry which is preliminary data.</text>
</comment>
<dbReference type="InterPro" id="IPR015590">
    <property type="entry name" value="Aldehyde_DH_dom"/>
</dbReference>
<comment type="similarity">
    <text evidence="1 4">Belongs to the aldehyde dehydrogenase family.</text>
</comment>
<dbReference type="SUPFAM" id="SSF53720">
    <property type="entry name" value="ALDH-like"/>
    <property type="match status" value="1"/>
</dbReference>
<reference evidence="6 7" key="1">
    <citation type="submission" date="2021-05" db="EMBL/GenBank/DDBJ databases">
        <title>Roseococcus sp. XZZS9, whole genome shotgun sequencing project.</title>
        <authorList>
            <person name="Zhao G."/>
            <person name="Shen L."/>
        </authorList>
    </citation>
    <scope>NUCLEOTIDE SEQUENCE [LARGE SCALE GENOMIC DNA]</scope>
    <source>
        <strain evidence="6 7">XZZS9</strain>
    </source>
</reference>
<evidence type="ECO:0000313" key="6">
    <source>
        <dbReference type="EMBL" id="MBS7809617.1"/>
    </source>
</evidence>
<dbReference type="InterPro" id="IPR016163">
    <property type="entry name" value="Ald_DH_C"/>
</dbReference>
<dbReference type="InterPro" id="IPR016162">
    <property type="entry name" value="Ald_DH_N"/>
</dbReference>
<dbReference type="NCBIfam" id="TIGR01780">
    <property type="entry name" value="SSADH"/>
    <property type="match status" value="1"/>
</dbReference>
<dbReference type="CDD" id="cd07103">
    <property type="entry name" value="ALDH_F5_SSADH_GabD"/>
    <property type="match status" value="1"/>
</dbReference>
<feature type="domain" description="Aldehyde dehydrogenase" evidence="5">
    <location>
        <begin position="26"/>
        <end position="484"/>
    </location>
</feature>
<gene>
    <name evidence="6" type="ORF">KHU32_01620</name>
</gene>
<evidence type="ECO:0000256" key="2">
    <source>
        <dbReference type="ARBA" id="ARBA00023002"/>
    </source>
</evidence>
<dbReference type="PANTHER" id="PTHR43353">
    <property type="entry name" value="SUCCINATE-SEMIALDEHYDE DEHYDROGENASE, MITOCHONDRIAL"/>
    <property type="match status" value="1"/>
</dbReference>
<dbReference type="InterPro" id="IPR016161">
    <property type="entry name" value="Ald_DH/histidinol_DH"/>
</dbReference>
<protein>
    <submittedName>
        <fullName evidence="6">NAD-dependent succinate-semialdehyde dehydrogenase</fullName>
    </submittedName>
</protein>
<dbReference type="Gene3D" id="3.40.309.10">
    <property type="entry name" value="Aldehyde Dehydrogenase, Chain A, domain 2"/>
    <property type="match status" value="1"/>
</dbReference>
<proteinExistence type="inferred from homology"/>
<dbReference type="RefSeq" id="WP_213668300.1">
    <property type="nucleotide sequence ID" value="NZ_JAHCDA010000001.1"/>
</dbReference>
<dbReference type="EMBL" id="JAHCDA010000001">
    <property type="protein sequence ID" value="MBS7809617.1"/>
    <property type="molecule type" value="Genomic_DNA"/>
</dbReference>
<organism evidence="6 7">
    <name type="scientific">Roseococcus pinisoli</name>
    <dbReference type="NCBI Taxonomy" id="2835040"/>
    <lineage>
        <taxon>Bacteria</taxon>
        <taxon>Pseudomonadati</taxon>
        <taxon>Pseudomonadota</taxon>
        <taxon>Alphaproteobacteria</taxon>
        <taxon>Acetobacterales</taxon>
        <taxon>Roseomonadaceae</taxon>
        <taxon>Roseococcus</taxon>
    </lineage>
</organism>
<keyword evidence="7" id="KW-1185">Reference proteome</keyword>
<accession>A0ABS5Q9I0</accession>
<dbReference type="InterPro" id="IPR050740">
    <property type="entry name" value="Aldehyde_DH_Superfamily"/>
</dbReference>
<feature type="active site" evidence="3">
    <location>
        <position position="262"/>
    </location>
</feature>
<name>A0ABS5Q9I0_9PROT</name>
<dbReference type="InterPro" id="IPR029510">
    <property type="entry name" value="Ald_DH_CS_GLU"/>
</dbReference>
<dbReference type="Pfam" id="PF00171">
    <property type="entry name" value="Aldedh"/>
    <property type="match status" value="1"/>
</dbReference>